<protein>
    <submittedName>
        <fullName evidence="3">S-adenosylmethionine decarboxylase proenzyme</fullName>
    </submittedName>
</protein>
<keyword evidence="1" id="KW-0745">Spermidine biosynthesis</keyword>
<dbReference type="InterPro" id="IPR048283">
    <property type="entry name" value="AdoMetDC-like"/>
</dbReference>
<proteinExistence type="predicted"/>
<sequence>SKLTSLNQKCGDLCTIPKSHKCSITDNHTTIYRKKQNSIMQFSRMEQHNVVNQPNQTLKILMSEHDSAIMGQFYRKMVLQQRMSLGRGIHDVIPGSGSDAMLFNS</sequence>
<evidence type="ECO:0000256" key="2">
    <source>
        <dbReference type="ARBA" id="ARBA00023115"/>
    </source>
</evidence>
<evidence type="ECO:0000313" key="3">
    <source>
        <dbReference type="EMBL" id="KAG8510913.1"/>
    </source>
</evidence>
<dbReference type="Gene3D" id="3.60.90.10">
    <property type="entry name" value="S-adenosylmethionine decarboxylase"/>
    <property type="match status" value="1"/>
</dbReference>
<keyword evidence="4" id="KW-1185">Reference proteome</keyword>
<dbReference type="Proteomes" id="UP000700334">
    <property type="component" value="Unassembled WGS sequence"/>
</dbReference>
<name>A0A8J5ZZA1_GALPY</name>
<comment type="caution">
    <text evidence="3">The sequence shown here is derived from an EMBL/GenBank/DDBJ whole genome shotgun (WGS) entry which is preliminary data.</text>
</comment>
<dbReference type="EMBL" id="JAGFMF010011861">
    <property type="protein sequence ID" value="KAG8510913.1"/>
    <property type="molecule type" value="Genomic_DNA"/>
</dbReference>
<reference evidence="3" key="1">
    <citation type="journal article" date="2021" name="Evol. Appl.">
        <title>The genome of the Pyrenean desman and the effects of bottlenecks and inbreeding on the genomic landscape of an endangered species.</title>
        <authorList>
            <person name="Escoda L."/>
            <person name="Castresana J."/>
        </authorList>
    </citation>
    <scope>NUCLEOTIDE SEQUENCE</scope>
    <source>
        <strain evidence="3">IBE-C5619</strain>
    </source>
</reference>
<accession>A0A8J5ZZA1</accession>
<dbReference type="OrthoDB" id="1068353at2759"/>
<evidence type="ECO:0000256" key="1">
    <source>
        <dbReference type="ARBA" id="ARBA00023066"/>
    </source>
</evidence>
<keyword evidence="2" id="KW-0620">Polyamine biosynthesis</keyword>
<dbReference type="GO" id="GO:0008295">
    <property type="term" value="P:spermidine biosynthetic process"/>
    <property type="evidence" value="ECO:0007669"/>
    <property type="project" value="UniProtKB-KW"/>
</dbReference>
<dbReference type="Pfam" id="PF01536">
    <property type="entry name" value="SAM_decarbox"/>
    <property type="match status" value="1"/>
</dbReference>
<organism evidence="3 4">
    <name type="scientific">Galemys pyrenaicus</name>
    <name type="common">Iberian desman</name>
    <name type="synonym">Pyrenean desman</name>
    <dbReference type="NCBI Taxonomy" id="202257"/>
    <lineage>
        <taxon>Eukaryota</taxon>
        <taxon>Metazoa</taxon>
        <taxon>Chordata</taxon>
        <taxon>Craniata</taxon>
        <taxon>Vertebrata</taxon>
        <taxon>Euteleostomi</taxon>
        <taxon>Mammalia</taxon>
        <taxon>Eutheria</taxon>
        <taxon>Laurasiatheria</taxon>
        <taxon>Eulipotyphla</taxon>
        <taxon>Talpidae</taxon>
        <taxon>Galemys</taxon>
    </lineage>
</organism>
<evidence type="ECO:0000313" key="4">
    <source>
        <dbReference type="Proteomes" id="UP000700334"/>
    </source>
</evidence>
<gene>
    <name evidence="3" type="ORF">J0S82_010598</name>
</gene>
<feature type="non-terminal residue" evidence="3">
    <location>
        <position position="1"/>
    </location>
</feature>
<dbReference type="AlphaFoldDB" id="A0A8J5ZZA1"/>